<dbReference type="RefSeq" id="WP_150380809.1">
    <property type="nucleotide sequence ID" value="NZ_RZUI01000002.1"/>
</dbReference>
<organism evidence="1 2">
    <name type="scientific">Bifidobacterium tissieri</name>
    <dbReference type="NCBI Taxonomy" id="1630162"/>
    <lineage>
        <taxon>Bacteria</taxon>
        <taxon>Bacillati</taxon>
        <taxon>Actinomycetota</taxon>
        <taxon>Actinomycetes</taxon>
        <taxon>Bifidobacteriales</taxon>
        <taxon>Bifidobacteriaceae</taxon>
        <taxon>Bifidobacterium</taxon>
    </lineage>
</organism>
<sequence length="59" mass="6820">MEPIKEFRKSDGGIYRVFADSDHGPFRFDVRYVNPMGAFCGYGRYCTEWAEVEAYVNGN</sequence>
<comment type="caution">
    <text evidence="1">The sequence shown here is derived from an EMBL/GenBank/DDBJ whole genome shotgun (WGS) entry which is preliminary data.</text>
</comment>
<dbReference type="AlphaFoldDB" id="A0A5M9ZVH3"/>
<protein>
    <submittedName>
        <fullName evidence="1">Uncharacterized protein</fullName>
    </submittedName>
</protein>
<reference evidence="1 2" key="1">
    <citation type="journal article" date="2019" name="Syst. Appl. Microbiol.">
        <title>Characterization of Bifidobacterium species in feaces of the Egyptian fruit bat: Description of B. vespertilionis sp. nov. and B. rousetti sp. nov.</title>
        <authorList>
            <person name="Modesto M."/>
            <person name="Satti M."/>
            <person name="Watanabe K."/>
            <person name="Puglisi E."/>
            <person name="Morelli L."/>
            <person name="Huang C.-H."/>
            <person name="Liou J.-S."/>
            <person name="Miyashita M."/>
            <person name="Tamura T."/>
            <person name="Saito S."/>
            <person name="Mori K."/>
            <person name="Huang L."/>
            <person name="Sciavilla P."/>
            <person name="Sandri C."/>
            <person name="Spiezio C."/>
            <person name="Vitali F."/>
            <person name="Cavalieri D."/>
            <person name="Perpetuini G."/>
            <person name="Tofalo R."/>
            <person name="Bonetti A."/>
            <person name="Arita M."/>
            <person name="Mattarelli P."/>
        </authorList>
    </citation>
    <scope>NUCLEOTIDE SEQUENCE [LARGE SCALE GENOMIC DNA]</scope>
    <source>
        <strain evidence="1 2">RST7</strain>
    </source>
</reference>
<accession>A0A5M9ZVH3</accession>
<gene>
    <name evidence="1" type="ORF">EMO89_02605</name>
</gene>
<dbReference type="Proteomes" id="UP000412028">
    <property type="component" value="Unassembled WGS sequence"/>
</dbReference>
<proteinExistence type="predicted"/>
<evidence type="ECO:0000313" key="2">
    <source>
        <dbReference type="Proteomes" id="UP000412028"/>
    </source>
</evidence>
<evidence type="ECO:0000313" key="1">
    <source>
        <dbReference type="EMBL" id="KAA8831636.1"/>
    </source>
</evidence>
<dbReference type="EMBL" id="RZUI01000002">
    <property type="protein sequence ID" value="KAA8831636.1"/>
    <property type="molecule type" value="Genomic_DNA"/>
</dbReference>
<name>A0A5M9ZVH3_9BIFI</name>